<feature type="transmembrane region" description="Helical" evidence="7">
    <location>
        <begin position="65"/>
        <end position="83"/>
    </location>
</feature>
<dbReference type="PANTHER" id="PTHR44936">
    <property type="entry name" value="SENSOR PROTEIN CREC"/>
    <property type="match status" value="1"/>
</dbReference>
<keyword evidence="7" id="KW-1133">Transmembrane helix</keyword>
<dbReference type="InterPro" id="IPR036890">
    <property type="entry name" value="HATPase_C_sf"/>
</dbReference>
<comment type="caution">
    <text evidence="9">The sequence shown here is derived from an EMBL/GenBank/DDBJ whole genome shotgun (WGS) entry which is preliminary data.</text>
</comment>
<keyword evidence="10" id="KW-1185">Reference proteome</keyword>
<keyword evidence="3 9" id="KW-0808">Transferase</keyword>
<feature type="transmembrane region" description="Helical" evidence="7">
    <location>
        <begin position="34"/>
        <end position="53"/>
    </location>
</feature>
<keyword evidence="6" id="KW-0067">ATP-binding</keyword>
<keyword evidence="7" id="KW-0812">Transmembrane</keyword>
<name>A0A7W7YMJ3_9BACT</name>
<dbReference type="RefSeq" id="WP_184209903.1">
    <property type="nucleotide sequence ID" value="NZ_JACHIF010000006.1"/>
</dbReference>
<evidence type="ECO:0000256" key="1">
    <source>
        <dbReference type="ARBA" id="ARBA00000085"/>
    </source>
</evidence>
<reference evidence="9 10" key="1">
    <citation type="submission" date="2020-08" db="EMBL/GenBank/DDBJ databases">
        <title>Genomic Encyclopedia of Type Strains, Phase IV (KMG-IV): sequencing the most valuable type-strain genomes for metagenomic binning, comparative biology and taxonomic classification.</title>
        <authorList>
            <person name="Goeker M."/>
        </authorList>
    </citation>
    <scope>NUCLEOTIDE SEQUENCE [LARGE SCALE GENOMIC DNA]</scope>
    <source>
        <strain evidence="9 10">DSM 12251</strain>
    </source>
</reference>
<feature type="domain" description="Histidine kinase" evidence="8">
    <location>
        <begin position="229"/>
        <end position="431"/>
    </location>
</feature>
<proteinExistence type="predicted"/>
<dbReference type="InterPro" id="IPR005467">
    <property type="entry name" value="His_kinase_dom"/>
</dbReference>
<dbReference type="GO" id="GO:0000155">
    <property type="term" value="F:phosphorelay sensor kinase activity"/>
    <property type="evidence" value="ECO:0007669"/>
    <property type="project" value="TreeGrafter"/>
</dbReference>
<dbReference type="PRINTS" id="PR00344">
    <property type="entry name" value="BCTRLSENSOR"/>
</dbReference>
<dbReference type="Pfam" id="PF02518">
    <property type="entry name" value="HATPase_c"/>
    <property type="match status" value="1"/>
</dbReference>
<dbReference type="SMART" id="SM00387">
    <property type="entry name" value="HATPase_c"/>
    <property type="match status" value="1"/>
</dbReference>
<keyword evidence="4" id="KW-0547">Nucleotide-binding</keyword>
<comment type="catalytic activity">
    <reaction evidence="1">
        <text>ATP + protein L-histidine = ADP + protein N-phospho-L-histidine.</text>
        <dbReference type="EC" id="2.7.13.3"/>
    </reaction>
</comment>
<evidence type="ECO:0000313" key="10">
    <source>
        <dbReference type="Proteomes" id="UP000534294"/>
    </source>
</evidence>
<dbReference type="GO" id="GO:0005524">
    <property type="term" value="F:ATP binding"/>
    <property type="evidence" value="ECO:0007669"/>
    <property type="project" value="UniProtKB-KW"/>
</dbReference>
<dbReference type="EC" id="2.7.13.3" evidence="2"/>
<dbReference type="PROSITE" id="PS50109">
    <property type="entry name" value="HIS_KIN"/>
    <property type="match status" value="1"/>
</dbReference>
<evidence type="ECO:0000313" key="9">
    <source>
        <dbReference type="EMBL" id="MBB5038782.1"/>
    </source>
</evidence>
<evidence type="ECO:0000256" key="4">
    <source>
        <dbReference type="ARBA" id="ARBA00022741"/>
    </source>
</evidence>
<organism evidence="9 10">
    <name type="scientific">Prosthecobacter dejongeii</name>
    <dbReference type="NCBI Taxonomy" id="48465"/>
    <lineage>
        <taxon>Bacteria</taxon>
        <taxon>Pseudomonadati</taxon>
        <taxon>Verrucomicrobiota</taxon>
        <taxon>Verrucomicrobiia</taxon>
        <taxon>Verrucomicrobiales</taxon>
        <taxon>Verrucomicrobiaceae</taxon>
        <taxon>Prosthecobacter</taxon>
    </lineage>
</organism>
<keyword evidence="7" id="KW-0472">Membrane</keyword>
<evidence type="ECO:0000256" key="5">
    <source>
        <dbReference type="ARBA" id="ARBA00022777"/>
    </source>
</evidence>
<dbReference type="SUPFAM" id="SSF55874">
    <property type="entry name" value="ATPase domain of HSP90 chaperone/DNA topoisomerase II/histidine kinase"/>
    <property type="match status" value="1"/>
</dbReference>
<evidence type="ECO:0000256" key="6">
    <source>
        <dbReference type="ARBA" id="ARBA00022840"/>
    </source>
</evidence>
<gene>
    <name evidence="9" type="ORF">HNQ64_003047</name>
</gene>
<dbReference type="Proteomes" id="UP000534294">
    <property type="component" value="Unassembled WGS sequence"/>
</dbReference>
<evidence type="ECO:0000256" key="2">
    <source>
        <dbReference type="ARBA" id="ARBA00012438"/>
    </source>
</evidence>
<dbReference type="Gene3D" id="1.10.287.130">
    <property type="match status" value="1"/>
</dbReference>
<evidence type="ECO:0000256" key="3">
    <source>
        <dbReference type="ARBA" id="ARBA00022679"/>
    </source>
</evidence>
<dbReference type="EMBL" id="JACHIF010000006">
    <property type="protein sequence ID" value="MBB5038782.1"/>
    <property type="molecule type" value="Genomic_DNA"/>
</dbReference>
<sequence length="438" mass="47524">MRPSPHHEEPGLPFWQRWTGLSEIWVGADLSSRLLLLLRWLAVLGQGLTLAMAEKFGVEIPWGPCGIALGITLISNVILAWWHRQMPGQHLGGGFFHVLLGDAATLTFLLYWTGGLTNPFAIFYLVQLTLAAVALRSSAAISLGLLMGSAAAVLLIHHQPLRLQQGGPLSPSIQVYGQFTALFLAGAFVLVMLVAIRRRSHRLQMERQKLRQELESRERFLSVAALATGFAHELATPIGTLALAAAEMQTHPDAETAALMVKEAARCQEVLQRLRTLGQEALGQSSTPCEIGHIISTTLADLPPTQRQRITLPLPEDSRHAQVACAGLREALLVLLRNALLSSADDLPVGLNVRLSDEYVAFVVEDRGPGFTTEMLAHWGEPFRSTRAAGEGMGLGLFFVRRLAASMQGSAMVENRPEGGARVTLSLPRLLHSGPASP</sequence>
<dbReference type="PANTHER" id="PTHR44936:SF10">
    <property type="entry name" value="SENSOR PROTEIN RSTB"/>
    <property type="match status" value="1"/>
</dbReference>
<feature type="transmembrane region" description="Helical" evidence="7">
    <location>
        <begin position="176"/>
        <end position="196"/>
    </location>
</feature>
<feature type="transmembrane region" description="Helical" evidence="7">
    <location>
        <begin position="103"/>
        <end position="126"/>
    </location>
</feature>
<protein>
    <recommendedName>
        <fullName evidence="2">histidine kinase</fullName>
        <ecNumber evidence="2">2.7.13.3</ecNumber>
    </recommendedName>
</protein>
<dbReference type="Gene3D" id="3.30.565.10">
    <property type="entry name" value="Histidine kinase-like ATPase, C-terminal domain"/>
    <property type="match status" value="1"/>
</dbReference>
<accession>A0A7W7YMJ3</accession>
<evidence type="ECO:0000256" key="7">
    <source>
        <dbReference type="SAM" id="Phobius"/>
    </source>
</evidence>
<dbReference type="InterPro" id="IPR050980">
    <property type="entry name" value="2C_sensor_his_kinase"/>
</dbReference>
<dbReference type="InterPro" id="IPR003594">
    <property type="entry name" value="HATPase_dom"/>
</dbReference>
<feature type="transmembrane region" description="Helical" evidence="7">
    <location>
        <begin position="138"/>
        <end position="156"/>
    </location>
</feature>
<dbReference type="AlphaFoldDB" id="A0A7W7YMJ3"/>
<dbReference type="InterPro" id="IPR004358">
    <property type="entry name" value="Sig_transdc_His_kin-like_C"/>
</dbReference>
<keyword evidence="5 9" id="KW-0418">Kinase</keyword>
<dbReference type="GO" id="GO:0005886">
    <property type="term" value="C:plasma membrane"/>
    <property type="evidence" value="ECO:0007669"/>
    <property type="project" value="TreeGrafter"/>
</dbReference>
<dbReference type="CDD" id="cd00075">
    <property type="entry name" value="HATPase"/>
    <property type="match status" value="1"/>
</dbReference>
<evidence type="ECO:0000259" key="8">
    <source>
        <dbReference type="PROSITE" id="PS50109"/>
    </source>
</evidence>